<proteinExistence type="inferred from homology"/>
<comment type="similarity">
    <text evidence="2">Belongs to the universal ribosomal protein uS7 family.</text>
</comment>
<feature type="compositionally biased region" description="Low complexity" evidence="8">
    <location>
        <begin position="53"/>
        <end position="65"/>
    </location>
</feature>
<organism evidence="10 11">
    <name type="scientific">Microdochium bolleyi</name>
    <dbReference type="NCBI Taxonomy" id="196109"/>
    <lineage>
        <taxon>Eukaryota</taxon>
        <taxon>Fungi</taxon>
        <taxon>Dikarya</taxon>
        <taxon>Ascomycota</taxon>
        <taxon>Pezizomycotina</taxon>
        <taxon>Sordariomycetes</taxon>
        <taxon>Xylariomycetidae</taxon>
        <taxon>Xylariales</taxon>
        <taxon>Microdochiaceae</taxon>
        <taxon>Microdochium</taxon>
    </lineage>
</organism>
<dbReference type="STRING" id="196109.A0A136IXW4"/>
<dbReference type="CDD" id="cd14868">
    <property type="entry name" value="uS7_Mitochondria_Fungi"/>
    <property type="match status" value="1"/>
</dbReference>
<evidence type="ECO:0000256" key="2">
    <source>
        <dbReference type="ARBA" id="ARBA00007151"/>
    </source>
</evidence>
<dbReference type="AlphaFoldDB" id="A0A136IXW4"/>
<dbReference type="InterPro" id="IPR023798">
    <property type="entry name" value="Ribosomal_uS7_dom"/>
</dbReference>
<evidence type="ECO:0000256" key="5">
    <source>
        <dbReference type="ARBA" id="ARBA00023274"/>
    </source>
</evidence>
<feature type="compositionally biased region" description="Low complexity" evidence="8">
    <location>
        <begin position="72"/>
        <end position="82"/>
    </location>
</feature>
<reference evidence="11" key="1">
    <citation type="submission" date="2016-02" db="EMBL/GenBank/DDBJ databases">
        <title>Draft genome sequence of Microdochium bolleyi, a fungal endophyte of beachgrass.</title>
        <authorList>
            <consortium name="DOE Joint Genome Institute"/>
            <person name="David A.S."/>
            <person name="May G."/>
            <person name="Haridas S."/>
            <person name="Lim J."/>
            <person name="Wang M."/>
            <person name="Labutti K."/>
            <person name="Lipzen A."/>
            <person name="Barry K."/>
            <person name="Grigoriev I.V."/>
        </authorList>
    </citation>
    <scope>NUCLEOTIDE SEQUENCE [LARGE SCALE GENOMIC DNA]</scope>
    <source>
        <strain evidence="11">J235TASD1</strain>
    </source>
</reference>
<dbReference type="Proteomes" id="UP000070501">
    <property type="component" value="Unassembled WGS sequence"/>
</dbReference>
<dbReference type="Pfam" id="PF00177">
    <property type="entry name" value="Ribosomal_S7"/>
    <property type="match status" value="1"/>
</dbReference>
<dbReference type="PANTHER" id="PTHR11205">
    <property type="entry name" value="RIBOSOMAL PROTEIN S7"/>
    <property type="match status" value="1"/>
</dbReference>
<keyword evidence="4" id="KW-0496">Mitochondrion</keyword>
<comment type="subcellular location">
    <subcellularLocation>
        <location evidence="1">Mitochondrion</location>
    </subcellularLocation>
</comment>
<gene>
    <name evidence="10" type="ORF">Micbo1qcDRAFT_206072</name>
</gene>
<dbReference type="GO" id="GO:1990904">
    <property type="term" value="C:ribonucleoprotein complex"/>
    <property type="evidence" value="ECO:0007669"/>
    <property type="project" value="UniProtKB-KW"/>
</dbReference>
<accession>A0A136IXW4</accession>
<comment type="function">
    <text evidence="6">Component of the mitochondrial ribosome (mitoribosome), a dedicated translation machinery responsible for the synthesis of mitochondrial genome-encoded proteins, including at least some of the essential transmembrane subunits of the mitochondrial respiratory chain. The mitoribosomes are attached to the mitochondrial inner membrane and translation products are cotranslationally integrated into the membrane.</text>
</comment>
<dbReference type="InParanoid" id="A0A136IXW4"/>
<keyword evidence="11" id="KW-1185">Reference proteome</keyword>
<dbReference type="SUPFAM" id="SSF47973">
    <property type="entry name" value="Ribosomal protein S7"/>
    <property type="match status" value="1"/>
</dbReference>
<keyword evidence="5" id="KW-0687">Ribonucleoprotein</keyword>
<dbReference type="InterPro" id="IPR047988">
    <property type="entry name" value="Ribosomal_uS7m_fungi"/>
</dbReference>
<protein>
    <recommendedName>
        <fullName evidence="7">Small ribosomal subunit protein uS7m</fullName>
    </recommendedName>
</protein>
<evidence type="ECO:0000259" key="9">
    <source>
        <dbReference type="Pfam" id="PF00177"/>
    </source>
</evidence>
<evidence type="ECO:0000256" key="1">
    <source>
        <dbReference type="ARBA" id="ARBA00004173"/>
    </source>
</evidence>
<evidence type="ECO:0000256" key="4">
    <source>
        <dbReference type="ARBA" id="ARBA00023128"/>
    </source>
</evidence>
<evidence type="ECO:0000256" key="3">
    <source>
        <dbReference type="ARBA" id="ARBA00022980"/>
    </source>
</evidence>
<dbReference type="FunCoup" id="A0A136IXW4">
    <property type="interactions" value="221"/>
</dbReference>
<dbReference type="FunFam" id="1.10.455.10:FF:000006">
    <property type="entry name" value="37S ribosomal protein S7, mitochondrial"/>
    <property type="match status" value="1"/>
</dbReference>
<dbReference type="GO" id="GO:0006412">
    <property type="term" value="P:translation"/>
    <property type="evidence" value="ECO:0007669"/>
    <property type="project" value="InterPro"/>
</dbReference>
<feature type="region of interest" description="Disordered" evidence="8">
    <location>
        <begin position="47"/>
        <end position="96"/>
    </location>
</feature>
<evidence type="ECO:0000256" key="8">
    <source>
        <dbReference type="SAM" id="MobiDB-lite"/>
    </source>
</evidence>
<dbReference type="GO" id="GO:0005840">
    <property type="term" value="C:ribosome"/>
    <property type="evidence" value="ECO:0007669"/>
    <property type="project" value="UniProtKB-KW"/>
</dbReference>
<name>A0A136IXW4_9PEZI</name>
<keyword evidence="3 10" id="KW-0689">Ribosomal protein</keyword>
<evidence type="ECO:0000313" key="10">
    <source>
        <dbReference type="EMBL" id="KXJ89783.1"/>
    </source>
</evidence>
<evidence type="ECO:0000256" key="7">
    <source>
        <dbReference type="ARBA" id="ARBA00039306"/>
    </source>
</evidence>
<dbReference type="GO" id="GO:0005739">
    <property type="term" value="C:mitochondrion"/>
    <property type="evidence" value="ECO:0007669"/>
    <property type="project" value="UniProtKB-SubCell"/>
</dbReference>
<sequence>MASRANPWAALRGLSIRTRSLRAACVEQQHHQAPVSRFLRNTIGARRGYADGSNTTSTPSSSSQNQPPPPSNSAEPSATTQQRPPPPSQAAPGTQVSPYHELFAPNFLNTEALAALEKAAAEAAEAAAGDGLLFHMPDRAGKHEQLQDRYHPVVHQITRLLMRDGKLSKAQTNMGLILNHLRTSPPPKINPLRPLLPGAPPPSQLPLNPLLYLTLAIESVAPMVRIFAMKGQAGGGRALEVPTPLPARTRRRLAVGWILDAVNKKKSRGSGRGQFAARFGDEIIAIVEGRSSVWDRRQVLHKLATVSRANLNNPIVSGSGGASKSKSKKM</sequence>
<dbReference type="Gene3D" id="1.10.455.10">
    <property type="entry name" value="Ribosomal protein S7 domain"/>
    <property type="match status" value="1"/>
</dbReference>
<feature type="domain" description="Small ribosomal subunit protein uS7" evidence="9">
    <location>
        <begin position="149"/>
        <end position="308"/>
    </location>
</feature>
<evidence type="ECO:0000256" key="6">
    <source>
        <dbReference type="ARBA" id="ARBA00037226"/>
    </source>
</evidence>
<dbReference type="InterPro" id="IPR036823">
    <property type="entry name" value="Ribosomal_uS7_dom_sf"/>
</dbReference>
<evidence type="ECO:0000313" key="11">
    <source>
        <dbReference type="Proteomes" id="UP000070501"/>
    </source>
</evidence>
<dbReference type="EMBL" id="KQ964254">
    <property type="protein sequence ID" value="KXJ89783.1"/>
    <property type="molecule type" value="Genomic_DNA"/>
</dbReference>
<dbReference type="InterPro" id="IPR000235">
    <property type="entry name" value="Ribosomal_uS7"/>
</dbReference>
<dbReference type="OrthoDB" id="9972728at2759"/>